<dbReference type="GO" id="GO:0006665">
    <property type="term" value="P:sphingolipid metabolic process"/>
    <property type="evidence" value="ECO:0007669"/>
    <property type="project" value="UniProtKB-KW"/>
</dbReference>
<dbReference type="GO" id="GO:0046872">
    <property type="term" value="F:metal ion binding"/>
    <property type="evidence" value="ECO:0007669"/>
    <property type="project" value="UniProtKB-KW"/>
</dbReference>
<evidence type="ECO:0000313" key="16">
    <source>
        <dbReference type="EMBL" id="KAH8099300.1"/>
    </source>
</evidence>
<feature type="region of interest" description="Disordered" evidence="13">
    <location>
        <begin position="202"/>
        <end position="225"/>
    </location>
</feature>
<gene>
    <name evidence="16" type="ORF">BXZ70DRAFT_1000868</name>
</gene>
<comment type="similarity">
    <text evidence="4">Belongs to the neutral sphingomyelinase family.</text>
</comment>
<evidence type="ECO:0000259" key="15">
    <source>
        <dbReference type="Pfam" id="PF03372"/>
    </source>
</evidence>
<feature type="domain" description="Endonuclease/exonuclease/phosphatase" evidence="15">
    <location>
        <begin position="11"/>
        <end position="299"/>
    </location>
</feature>
<evidence type="ECO:0000256" key="4">
    <source>
        <dbReference type="ARBA" id="ARBA00006335"/>
    </source>
</evidence>
<evidence type="ECO:0000256" key="8">
    <source>
        <dbReference type="ARBA" id="ARBA00022842"/>
    </source>
</evidence>
<keyword evidence="12 14" id="KW-0472">Membrane</keyword>
<protein>
    <submittedName>
        <fullName evidence="16">Endonuclease/exonuclease/phosphatase</fullName>
    </submittedName>
</protein>
<dbReference type="GO" id="GO:0004767">
    <property type="term" value="F:sphingomyelin phosphodiesterase activity"/>
    <property type="evidence" value="ECO:0007669"/>
    <property type="project" value="InterPro"/>
</dbReference>
<dbReference type="Gene3D" id="3.60.10.10">
    <property type="entry name" value="Endonuclease/exonuclease/phosphatase"/>
    <property type="match status" value="1"/>
</dbReference>
<dbReference type="EMBL" id="JAEVFJ010000020">
    <property type="protein sequence ID" value="KAH8099300.1"/>
    <property type="molecule type" value="Genomic_DNA"/>
</dbReference>
<keyword evidence="7" id="KW-0378">Hydrolase</keyword>
<name>A0A8K0XNR7_9AGAR</name>
<keyword evidence="5 14" id="KW-0812">Transmembrane</keyword>
<keyword evidence="11" id="KW-0443">Lipid metabolism</keyword>
<evidence type="ECO:0000256" key="14">
    <source>
        <dbReference type="SAM" id="Phobius"/>
    </source>
</evidence>
<evidence type="ECO:0000256" key="9">
    <source>
        <dbReference type="ARBA" id="ARBA00022919"/>
    </source>
</evidence>
<comment type="pathway">
    <text evidence="2">Lipid metabolism; sphingolipid metabolism.</text>
</comment>
<dbReference type="SUPFAM" id="SSF56219">
    <property type="entry name" value="DNase I-like"/>
    <property type="match status" value="1"/>
</dbReference>
<evidence type="ECO:0000256" key="11">
    <source>
        <dbReference type="ARBA" id="ARBA00023098"/>
    </source>
</evidence>
<evidence type="ECO:0000256" key="7">
    <source>
        <dbReference type="ARBA" id="ARBA00022801"/>
    </source>
</evidence>
<dbReference type="InterPro" id="IPR038772">
    <property type="entry name" value="Sph/SMPD2-like"/>
</dbReference>
<evidence type="ECO:0000256" key="3">
    <source>
        <dbReference type="ARBA" id="ARBA00004991"/>
    </source>
</evidence>
<dbReference type="PANTHER" id="PTHR16320">
    <property type="entry name" value="SPHINGOMYELINASE FAMILY MEMBER"/>
    <property type="match status" value="1"/>
</dbReference>
<evidence type="ECO:0000313" key="17">
    <source>
        <dbReference type="Proteomes" id="UP000813824"/>
    </source>
</evidence>
<dbReference type="GO" id="GO:0016020">
    <property type="term" value="C:membrane"/>
    <property type="evidence" value="ECO:0007669"/>
    <property type="project" value="UniProtKB-SubCell"/>
</dbReference>
<keyword evidence="8" id="KW-0460">Magnesium</keyword>
<organism evidence="16 17">
    <name type="scientific">Cristinia sonorae</name>
    <dbReference type="NCBI Taxonomy" id="1940300"/>
    <lineage>
        <taxon>Eukaryota</taxon>
        <taxon>Fungi</taxon>
        <taxon>Dikarya</taxon>
        <taxon>Basidiomycota</taxon>
        <taxon>Agaricomycotina</taxon>
        <taxon>Agaricomycetes</taxon>
        <taxon>Agaricomycetidae</taxon>
        <taxon>Agaricales</taxon>
        <taxon>Pleurotineae</taxon>
        <taxon>Stephanosporaceae</taxon>
        <taxon>Cristinia</taxon>
    </lineage>
</organism>
<evidence type="ECO:0000256" key="10">
    <source>
        <dbReference type="ARBA" id="ARBA00022989"/>
    </source>
</evidence>
<comment type="subcellular location">
    <subcellularLocation>
        <location evidence="1">Membrane</location>
        <topology evidence="1">Multi-pass membrane protein</topology>
    </subcellularLocation>
</comment>
<evidence type="ECO:0000256" key="13">
    <source>
        <dbReference type="SAM" id="MobiDB-lite"/>
    </source>
</evidence>
<proteinExistence type="inferred from homology"/>
<comment type="pathway">
    <text evidence="3">Sphingolipid metabolism.</text>
</comment>
<evidence type="ECO:0000256" key="6">
    <source>
        <dbReference type="ARBA" id="ARBA00022723"/>
    </source>
</evidence>
<keyword evidence="9" id="KW-0746">Sphingolipid metabolism</keyword>
<sequence>MSEGDKRLRLLTLNCWGLKYVAKHRTQRIAAIASALAKSDYDIVALQELWVFADYEHVRASVASRLPYSKFFYSGALGAGLVIFSRFPILAATVHPYSLNGTPIDVLAGDWFVGKAAASVLVSHPILGQVQVFNTHLFAKGGDEGPDHHKAHRLVNAWEFAKLARQAAEVGRYVIAAGDFNSVPTAPPMNIIRDHASLRDAWVDSHPSPRSPSTSGLPSPSEAIHTYGVTADSPLNFYSAGKPLEPNARKFQGKRLDYVFYRQPNSPPASNRTPHLRCIDSKVVFTDPVPGFNFSYSDHFGLDTTFEISLPGADVTNPDETYIPAPAEPRDPSFVLTSVPNPNPAPPPTLSSDLITSTLQSLTARYRFAQSQAHLHLSVFAICLVLLLVIIIGSAWLPRAWINPIFMILTVFLAWLSTTMLYIGFVYGRWELNALTNIIEELEIYRSSLETHSRSS</sequence>
<evidence type="ECO:0000256" key="12">
    <source>
        <dbReference type="ARBA" id="ARBA00023136"/>
    </source>
</evidence>
<dbReference type="Proteomes" id="UP000813824">
    <property type="component" value="Unassembled WGS sequence"/>
</dbReference>
<evidence type="ECO:0000256" key="2">
    <source>
        <dbReference type="ARBA" id="ARBA00004760"/>
    </source>
</evidence>
<keyword evidence="16" id="KW-0540">Nuclease</keyword>
<dbReference type="AlphaFoldDB" id="A0A8K0XNR7"/>
<comment type="caution">
    <text evidence="16">The sequence shown here is derived from an EMBL/GenBank/DDBJ whole genome shotgun (WGS) entry which is preliminary data.</text>
</comment>
<dbReference type="GO" id="GO:0004519">
    <property type="term" value="F:endonuclease activity"/>
    <property type="evidence" value="ECO:0007669"/>
    <property type="project" value="UniProtKB-KW"/>
</dbReference>
<dbReference type="InterPro" id="IPR005135">
    <property type="entry name" value="Endo/exonuclease/phosphatase"/>
</dbReference>
<reference evidence="16" key="1">
    <citation type="journal article" date="2021" name="New Phytol.">
        <title>Evolutionary innovations through gain and loss of genes in the ectomycorrhizal Boletales.</title>
        <authorList>
            <person name="Wu G."/>
            <person name="Miyauchi S."/>
            <person name="Morin E."/>
            <person name="Kuo A."/>
            <person name="Drula E."/>
            <person name="Varga T."/>
            <person name="Kohler A."/>
            <person name="Feng B."/>
            <person name="Cao Y."/>
            <person name="Lipzen A."/>
            <person name="Daum C."/>
            <person name="Hundley H."/>
            <person name="Pangilinan J."/>
            <person name="Johnson J."/>
            <person name="Barry K."/>
            <person name="LaButti K."/>
            <person name="Ng V."/>
            <person name="Ahrendt S."/>
            <person name="Min B."/>
            <person name="Choi I.G."/>
            <person name="Park H."/>
            <person name="Plett J.M."/>
            <person name="Magnuson J."/>
            <person name="Spatafora J.W."/>
            <person name="Nagy L.G."/>
            <person name="Henrissat B."/>
            <person name="Grigoriev I.V."/>
            <person name="Yang Z.L."/>
            <person name="Xu J."/>
            <person name="Martin F.M."/>
        </authorList>
    </citation>
    <scope>NUCLEOTIDE SEQUENCE</scope>
    <source>
        <strain evidence="16">KKN 215</strain>
    </source>
</reference>
<keyword evidence="10 14" id="KW-1133">Transmembrane helix</keyword>
<evidence type="ECO:0000256" key="1">
    <source>
        <dbReference type="ARBA" id="ARBA00004141"/>
    </source>
</evidence>
<accession>A0A8K0XNR7</accession>
<dbReference type="OrthoDB" id="387657at2759"/>
<keyword evidence="17" id="KW-1185">Reference proteome</keyword>
<keyword evidence="6" id="KW-0479">Metal-binding</keyword>
<dbReference type="PANTHER" id="PTHR16320:SF24">
    <property type="entry name" value="PHOSPHODIESTERASE, PUTATIVE-RELATED"/>
    <property type="match status" value="1"/>
</dbReference>
<feature type="transmembrane region" description="Helical" evidence="14">
    <location>
        <begin position="375"/>
        <end position="398"/>
    </location>
</feature>
<dbReference type="InterPro" id="IPR036691">
    <property type="entry name" value="Endo/exonu/phosph_ase_sf"/>
</dbReference>
<dbReference type="Pfam" id="PF03372">
    <property type="entry name" value="Exo_endo_phos"/>
    <property type="match status" value="1"/>
</dbReference>
<feature type="transmembrane region" description="Helical" evidence="14">
    <location>
        <begin position="404"/>
        <end position="427"/>
    </location>
</feature>
<keyword evidence="16" id="KW-0255">Endonuclease</keyword>
<evidence type="ECO:0000256" key="5">
    <source>
        <dbReference type="ARBA" id="ARBA00022692"/>
    </source>
</evidence>